<dbReference type="Proteomes" id="UP000094455">
    <property type="component" value="Unassembled WGS sequence"/>
</dbReference>
<proteinExistence type="predicted"/>
<accession>A0A1E3NSP8</accession>
<name>A0A1E3NSP8_9ASCO</name>
<reference evidence="2 3" key="1">
    <citation type="journal article" date="2016" name="Proc. Natl. Acad. Sci. U.S.A.">
        <title>Comparative genomics of biotechnologically important yeasts.</title>
        <authorList>
            <person name="Riley R."/>
            <person name="Haridas S."/>
            <person name="Wolfe K.H."/>
            <person name="Lopes M.R."/>
            <person name="Hittinger C.T."/>
            <person name="Goeker M."/>
            <person name="Salamov A.A."/>
            <person name="Wisecaver J.H."/>
            <person name="Long T.M."/>
            <person name="Calvey C.H."/>
            <person name="Aerts A.L."/>
            <person name="Barry K.W."/>
            <person name="Choi C."/>
            <person name="Clum A."/>
            <person name="Coughlan A.Y."/>
            <person name="Deshpande S."/>
            <person name="Douglass A.P."/>
            <person name="Hanson S.J."/>
            <person name="Klenk H.-P."/>
            <person name="LaButti K.M."/>
            <person name="Lapidus A."/>
            <person name="Lindquist E.A."/>
            <person name="Lipzen A.M."/>
            <person name="Meier-Kolthoff J.P."/>
            <person name="Ohm R.A."/>
            <person name="Otillar R.P."/>
            <person name="Pangilinan J.L."/>
            <person name="Peng Y."/>
            <person name="Rokas A."/>
            <person name="Rosa C.A."/>
            <person name="Scheuner C."/>
            <person name="Sibirny A.A."/>
            <person name="Slot J.C."/>
            <person name="Stielow J.B."/>
            <person name="Sun H."/>
            <person name="Kurtzman C.P."/>
            <person name="Blackwell M."/>
            <person name="Grigoriev I.V."/>
            <person name="Jeffries T.W."/>
        </authorList>
    </citation>
    <scope>NUCLEOTIDE SEQUENCE [LARGE SCALE GENOMIC DNA]</scope>
    <source>
        <strain evidence="2 3">NRRL Y-2026</strain>
    </source>
</reference>
<sequence>MWRVSQHGKAWQNRAMPCGSEKCVAGPASELVQAEMFVTRARRQRVYVPDLCRKSLVADGLWSVGGWGDPLQVLDQPTPSCVPTWRTRYFLREGDESRQGRHCQPTQPAGRG</sequence>
<dbReference type="GeneID" id="30181792"/>
<evidence type="ECO:0000313" key="3">
    <source>
        <dbReference type="Proteomes" id="UP000094455"/>
    </source>
</evidence>
<organism evidence="2 3">
    <name type="scientific">Pichia membranifaciens NRRL Y-2026</name>
    <dbReference type="NCBI Taxonomy" id="763406"/>
    <lineage>
        <taxon>Eukaryota</taxon>
        <taxon>Fungi</taxon>
        <taxon>Dikarya</taxon>
        <taxon>Ascomycota</taxon>
        <taxon>Saccharomycotina</taxon>
        <taxon>Pichiomycetes</taxon>
        <taxon>Pichiales</taxon>
        <taxon>Pichiaceae</taxon>
        <taxon>Pichia</taxon>
    </lineage>
</organism>
<keyword evidence="3" id="KW-1185">Reference proteome</keyword>
<dbReference type="RefSeq" id="XP_019020242.1">
    <property type="nucleotide sequence ID" value="XM_019165105.1"/>
</dbReference>
<gene>
    <name evidence="2" type="ORF">PICMEDRAFT_95803</name>
</gene>
<dbReference type="EMBL" id="KV454001">
    <property type="protein sequence ID" value="ODQ49129.1"/>
    <property type="molecule type" value="Genomic_DNA"/>
</dbReference>
<evidence type="ECO:0000256" key="1">
    <source>
        <dbReference type="SAM" id="MobiDB-lite"/>
    </source>
</evidence>
<feature type="region of interest" description="Disordered" evidence="1">
    <location>
        <begin position="93"/>
        <end position="112"/>
    </location>
</feature>
<evidence type="ECO:0000313" key="2">
    <source>
        <dbReference type="EMBL" id="ODQ49129.1"/>
    </source>
</evidence>
<protein>
    <submittedName>
        <fullName evidence="2">Uncharacterized protein</fullName>
    </submittedName>
</protein>
<dbReference type="AlphaFoldDB" id="A0A1E3NSP8"/>